<accession>A0A1G9W155</accession>
<evidence type="ECO:0000313" key="2">
    <source>
        <dbReference type="EMBL" id="SDM77977.1"/>
    </source>
</evidence>
<organism evidence="2 3">
    <name type="scientific">Allokutzneria albata</name>
    <name type="common">Kibdelosporangium albatum</name>
    <dbReference type="NCBI Taxonomy" id="211114"/>
    <lineage>
        <taxon>Bacteria</taxon>
        <taxon>Bacillati</taxon>
        <taxon>Actinomycetota</taxon>
        <taxon>Actinomycetes</taxon>
        <taxon>Pseudonocardiales</taxon>
        <taxon>Pseudonocardiaceae</taxon>
        <taxon>Allokutzneria</taxon>
    </lineage>
</organism>
<feature type="transmembrane region" description="Helical" evidence="1">
    <location>
        <begin position="31"/>
        <end position="49"/>
    </location>
</feature>
<feature type="transmembrane region" description="Helical" evidence="1">
    <location>
        <begin position="61"/>
        <end position="87"/>
    </location>
</feature>
<evidence type="ECO:0000256" key="1">
    <source>
        <dbReference type="SAM" id="Phobius"/>
    </source>
</evidence>
<proteinExistence type="predicted"/>
<name>A0A1G9W155_ALLAB</name>
<gene>
    <name evidence="2" type="ORF">SAMN04489726_3332</name>
</gene>
<protein>
    <submittedName>
        <fullName evidence="2">Uncharacterized protein</fullName>
    </submittedName>
</protein>
<dbReference type="Proteomes" id="UP000183376">
    <property type="component" value="Chromosome I"/>
</dbReference>
<keyword evidence="1" id="KW-0472">Membrane</keyword>
<keyword evidence="1" id="KW-0812">Transmembrane</keyword>
<sequence>MLTLRGWRVFGVGMGALAAAAASAYSFSDRLITFLAIVLAIVLGSLMIGEPRRDGASTGRIVVAIAAPLIAIAAVVLLPGGTVGLLWF</sequence>
<dbReference type="AlphaFoldDB" id="A0A1G9W155"/>
<keyword evidence="3" id="KW-1185">Reference proteome</keyword>
<feature type="transmembrane region" description="Helical" evidence="1">
    <location>
        <begin position="7"/>
        <end position="25"/>
    </location>
</feature>
<keyword evidence="1" id="KW-1133">Transmembrane helix</keyword>
<reference evidence="2 3" key="1">
    <citation type="submission" date="2016-10" db="EMBL/GenBank/DDBJ databases">
        <authorList>
            <person name="de Groot N.N."/>
        </authorList>
    </citation>
    <scope>NUCLEOTIDE SEQUENCE [LARGE SCALE GENOMIC DNA]</scope>
    <source>
        <strain evidence="2 3">DSM 44149</strain>
    </source>
</reference>
<dbReference type="EMBL" id="LT629701">
    <property type="protein sequence ID" value="SDM77977.1"/>
    <property type="molecule type" value="Genomic_DNA"/>
</dbReference>
<evidence type="ECO:0000313" key="3">
    <source>
        <dbReference type="Proteomes" id="UP000183376"/>
    </source>
</evidence>